<protein>
    <recommendedName>
        <fullName evidence="3">C2H2-type domain-containing protein</fullName>
    </recommendedName>
</protein>
<keyword evidence="1" id="KW-0863">Zinc-finger</keyword>
<dbReference type="EMBL" id="PQIB02000011">
    <property type="protein sequence ID" value="RLM87636.1"/>
    <property type="molecule type" value="Genomic_DNA"/>
</dbReference>
<comment type="caution">
    <text evidence="4">The sequence shown here is derived from an EMBL/GenBank/DDBJ whole genome shotgun (WGS) entry which is preliminary data.</text>
</comment>
<sequence>MGASRKSSHVTTKDSAETARDIISASSQFQSMKVPDAVAAIAQAAAKANGETEKYLPGWPLFSPPKVQLDKCTKCSREFCSSINFRRHTRVHRRTLKVDKDFPKNRDHLAAFWNKLTVDEASTVLSLSNVVVEGVTGSSILTTLSSWMCKPGYASLPMTYARAGSELLDLIQTKVSIQLPVSSNELFSVLDEASEKTFLCTNTAACIQKFLFDGEANKIATELKNVVACASYMLEQKLVEAWCADKAAEALRCQKLLVEEEEAAQKRQAELMERKRMKKLRQKEQRLKDLKDENVTIQLPEIMDGTACSPGIQSFKTISDPDLYEQEKSQYIEFPAPVTSETGNGFNVDLSVEDVSCDSAPEMDKGVVLRKQVISRHHLGRTEKLAENSFVSGSAVASKQAALARPSTYRDANVCSSPNRNKTWARKVPAEIGNQCPKHGLDVDDEHNMAPSKNSRVLIGSISVAIEDGSEHLNDSRSKNDPAPPSSKIVKHASVNVVRLVTHKENRNEGISNSDGNSAPADENRSCFSSMTDESSHSTCRSADFTEGEHLRRTMFSSKEATSFLSQRASSGIGAETARTLALRGAHVVMAVRGIPAAQAVRDRVLAEAPGARLDVMELDLWPPSAPSRPSSSPGGSPSTSSLLLQYLIAFDELLGAFAGRNNAGVMATPFELSKDGIEMQFATNHVGHFLLTQLLLDTIKKTSRETNVEGRIVNVSSEGHRVAYRESIRFDKINDESVQFKEENVNITANSLHPGSIITNLLRCHSIIDAFSPTLGKLVLKNAEQGAATTCYVALHPQVKGVSGKYFCDSNLYEPSEKAKDMGLAKRLWDFSVELIT</sequence>
<dbReference type="InterPro" id="IPR036291">
    <property type="entry name" value="NAD(P)-bd_dom_sf"/>
</dbReference>
<dbReference type="OrthoDB" id="191139at2759"/>
<feature type="region of interest" description="Disordered" evidence="2">
    <location>
        <begin position="470"/>
        <end position="543"/>
    </location>
</feature>
<accession>A0A3L6QWD2</accession>
<gene>
    <name evidence="4" type="ORF">C2845_PM04G10480</name>
</gene>
<reference evidence="5" key="1">
    <citation type="journal article" date="2019" name="Nat. Commun.">
        <title>The genome of broomcorn millet.</title>
        <authorList>
            <person name="Zou C."/>
            <person name="Miki D."/>
            <person name="Li D."/>
            <person name="Tang Q."/>
            <person name="Xiao L."/>
            <person name="Rajput S."/>
            <person name="Deng P."/>
            <person name="Jia W."/>
            <person name="Huang R."/>
            <person name="Zhang M."/>
            <person name="Sun Y."/>
            <person name="Hu J."/>
            <person name="Fu X."/>
            <person name="Schnable P.S."/>
            <person name="Li F."/>
            <person name="Zhang H."/>
            <person name="Feng B."/>
            <person name="Zhu X."/>
            <person name="Liu R."/>
            <person name="Schnable J.C."/>
            <person name="Zhu J.-K."/>
            <person name="Zhang H."/>
        </authorList>
    </citation>
    <scope>NUCLEOTIDE SEQUENCE [LARGE SCALE GENOMIC DNA]</scope>
</reference>
<dbReference type="Proteomes" id="UP000275267">
    <property type="component" value="Unassembled WGS sequence"/>
</dbReference>
<feature type="compositionally biased region" description="Basic and acidic residues" evidence="2">
    <location>
        <begin position="470"/>
        <end position="480"/>
    </location>
</feature>
<dbReference type="PROSITE" id="PS00028">
    <property type="entry name" value="ZINC_FINGER_C2H2_1"/>
    <property type="match status" value="1"/>
</dbReference>
<evidence type="ECO:0000313" key="5">
    <source>
        <dbReference type="Proteomes" id="UP000275267"/>
    </source>
</evidence>
<feature type="domain" description="C2H2-type" evidence="3">
    <location>
        <begin position="70"/>
        <end position="92"/>
    </location>
</feature>
<feature type="compositionally biased region" description="Polar residues" evidence="2">
    <location>
        <begin position="526"/>
        <end position="541"/>
    </location>
</feature>
<keyword evidence="1" id="KW-0479">Metal-binding</keyword>
<dbReference type="InterPro" id="IPR013087">
    <property type="entry name" value="Znf_C2H2_type"/>
</dbReference>
<keyword evidence="1" id="KW-0862">Zinc</keyword>
<dbReference type="STRING" id="4540.A0A3L6QWD2"/>
<dbReference type="PANTHER" id="PTHR36055:SF1">
    <property type="entry name" value="C2H2-LIKE ZINC FINGER PROTEIN"/>
    <property type="match status" value="1"/>
</dbReference>
<evidence type="ECO:0000256" key="1">
    <source>
        <dbReference type="PROSITE-ProRule" id="PRU00042"/>
    </source>
</evidence>
<dbReference type="Gene3D" id="3.40.50.720">
    <property type="entry name" value="NAD(P)-binding Rossmann-like Domain"/>
    <property type="match status" value="1"/>
</dbReference>
<name>A0A3L6QWD2_PANMI</name>
<dbReference type="PANTHER" id="PTHR36055">
    <property type="entry name" value="C2H2-LIKE ZINC FINGER PROTEIN"/>
    <property type="match status" value="1"/>
</dbReference>
<proteinExistence type="predicted"/>
<evidence type="ECO:0000313" key="4">
    <source>
        <dbReference type="EMBL" id="RLM87636.1"/>
    </source>
</evidence>
<dbReference type="PROSITE" id="PS50157">
    <property type="entry name" value="ZINC_FINGER_C2H2_2"/>
    <property type="match status" value="1"/>
</dbReference>
<evidence type="ECO:0000256" key="2">
    <source>
        <dbReference type="SAM" id="MobiDB-lite"/>
    </source>
</evidence>
<dbReference type="SUPFAM" id="SSF51735">
    <property type="entry name" value="NAD(P)-binding Rossmann-fold domains"/>
    <property type="match status" value="1"/>
</dbReference>
<dbReference type="AlphaFoldDB" id="A0A3L6QWD2"/>
<evidence type="ECO:0000259" key="3">
    <source>
        <dbReference type="PROSITE" id="PS50157"/>
    </source>
</evidence>
<keyword evidence="5" id="KW-1185">Reference proteome</keyword>
<dbReference type="GO" id="GO:0008270">
    <property type="term" value="F:zinc ion binding"/>
    <property type="evidence" value="ECO:0007669"/>
    <property type="project" value="UniProtKB-KW"/>
</dbReference>
<organism evidence="4 5">
    <name type="scientific">Panicum miliaceum</name>
    <name type="common">Proso millet</name>
    <name type="synonym">Broomcorn millet</name>
    <dbReference type="NCBI Taxonomy" id="4540"/>
    <lineage>
        <taxon>Eukaryota</taxon>
        <taxon>Viridiplantae</taxon>
        <taxon>Streptophyta</taxon>
        <taxon>Embryophyta</taxon>
        <taxon>Tracheophyta</taxon>
        <taxon>Spermatophyta</taxon>
        <taxon>Magnoliopsida</taxon>
        <taxon>Liliopsida</taxon>
        <taxon>Poales</taxon>
        <taxon>Poaceae</taxon>
        <taxon>PACMAD clade</taxon>
        <taxon>Panicoideae</taxon>
        <taxon>Panicodae</taxon>
        <taxon>Paniceae</taxon>
        <taxon>Panicinae</taxon>
        <taxon>Panicum</taxon>
        <taxon>Panicum sect. Panicum</taxon>
    </lineage>
</organism>